<protein>
    <submittedName>
        <fullName evidence="7">Mov34/MPN/PAD-1</fullName>
    </submittedName>
</protein>
<dbReference type="Pfam" id="PF14464">
    <property type="entry name" value="Prok-JAB"/>
    <property type="match status" value="1"/>
</dbReference>
<comment type="caution">
    <text evidence="7">The sequence shown here is derived from an EMBL/GenBank/DDBJ whole genome shotgun (WGS) entry which is preliminary data.</text>
</comment>
<evidence type="ECO:0000256" key="4">
    <source>
        <dbReference type="ARBA" id="ARBA00022833"/>
    </source>
</evidence>
<dbReference type="STRING" id="1150626.PHAMO_210193"/>
<dbReference type="InterPro" id="IPR037518">
    <property type="entry name" value="MPN"/>
</dbReference>
<name>H8FQP4_MAGML</name>
<evidence type="ECO:0000256" key="1">
    <source>
        <dbReference type="ARBA" id="ARBA00022670"/>
    </source>
</evidence>
<dbReference type="EMBL" id="CAHP01000014">
    <property type="protein sequence ID" value="CCG40682.1"/>
    <property type="molecule type" value="Genomic_DNA"/>
</dbReference>
<keyword evidence="1" id="KW-0645">Protease</keyword>
<dbReference type="PROSITE" id="PS50249">
    <property type="entry name" value="MPN"/>
    <property type="match status" value="1"/>
</dbReference>
<dbReference type="PANTHER" id="PTHR34858:SF1">
    <property type="entry name" value="CYSO-CYSTEINE PEPTIDASE"/>
    <property type="match status" value="1"/>
</dbReference>
<keyword evidence="5" id="KW-0482">Metalloprotease</keyword>
<evidence type="ECO:0000259" key="6">
    <source>
        <dbReference type="PROSITE" id="PS50249"/>
    </source>
</evidence>
<gene>
    <name evidence="7" type="ORF">PHAMO_210193</name>
</gene>
<dbReference type="Gene3D" id="3.40.140.10">
    <property type="entry name" value="Cytidine Deaminase, domain 2"/>
    <property type="match status" value="1"/>
</dbReference>
<organism evidence="7 8">
    <name type="scientific">Magnetospirillum molischianum DSM 120</name>
    <dbReference type="NCBI Taxonomy" id="1150626"/>
    <lineage>
        <taxon>Bacteria</taxon>
        <taxon>Pseudomonadati</taxon>
        <taxon>Pseudomonadota</taxon>
        <taxon>Alphaproteobacteria</taxon>
        <taxon>Rhodospirillales</taxon>
        <taxon>Rhodospirillaceae</taxon>
        <taxon>Magnetospirillum</taxon>
    </lineage>
</organism>
<evidence type="ECO:0000313" key="8">
    <source>
        <dbReference type="Proteomes" id="UP000004169"/>
    </source>
</evidence>
<evidence type="ECO:0000256" key="5">
    <source>
        <dbReference type="ARBA" id="ARBA00023049"/>
    </source>
</evidence>
<dbReference type="SMART" id="SM00232">
    <property type="entry name" value="JAB_MPN"/>
    <property type="match status" value="1"/>
</dbReference>
<dbReference type="GO" id="GO:0008235">
    <property type="term" value="F:metalloexopeptidase activity"/>
    <property type="evidence" value="ECO:0007669"/>
    <property type="project" value="TreeGrafter"/>
</dbReference>
<dbReference type="GO" id="GO:0006508">
    <property type="term" value="P:proteolysis"/>
    <property type="evidence" value="ECO:0007669"/>
    <property type="project" value="UniProtKB-KW"/>
</dbReference>
<dbReference type="OrthoDB" id="9802958at2"/>
<keyword evidence="3" id="KW-0378">Hydrolase</keyword>
<evidence type="ECO:0000256" key="2">
    <source>
        <dbReference type="ARBA" id="ARBA00022723"/>
    </source>
</evidence>
<keyword evidence="8" id="KW-1185">Reference proteome</keyword>
<dbReference type="GO" id="GO:0008270">
    <property type="term" value="F:zinc ion binding"/>
    <property type="evidence" value="ECO:0007669"/>
    <property type="project" value="TreeGrafter"/>
</dbReference>
<feature type="domain" description="MPN" evidence="6">
    <location>
        <begin position="2"/>
        <end position="133"/>
    </location>
</feature>
<dbReference type="eggNOG" id="COG1310">
    <property type="taxonomic scope" value="Bacteria"/>
</dbReference>
<dbReference type="SUPFAM" id="SSF102712">
    <property type="entry name" value="JAB1/MPN domain"/>
    <property type="match status" value="1"/>
</dbReference>
<dbReference type="CDD" id="cd08070">
    <property type="entry name" value="MPN_like"/>
    <property type="match status" value="1"/>
</dbReference>
<evidence type="ECO:0000313" key="7">
    <source>
        <dbReference type="EMBL" id="CCG40682.1"/>
    </source>
</evidence>
<dbReference type="Proteomes" id="UP000004169">
    <property type="component" value="Unassembled WGS sequence"/>
</dbReference>
<dbReference type="InterPro" id="IPR028090">
    <property type="entry name" value="JAB_dom_prok"/>
</dbReference>
<accession>H8FQP4</accession>
<sequence>MIILDATDLAGIAAAAEAAFPAEGCGLLIGSGQEIVRVSRVIAANNLERERRNDRFELDPSVRFAAERSLRGGAERVVGHWHSHPNGRSHPSAEDIARAFEPDLIWLIIGVMCNDDKLPHAHAPLAYRLNAEAGTIRPEQLHIRSSL</sequence>
<reference evidence="7 8" key="1">
    <citation type="journal article" date="2012" name="J. Bacteriol.">
        <title>Draft Genome Sequence of the Purple Photosynthetic Bacterium Phaeospirillum molischianum DSM120, a Particularly Versatile Bacterium.</title>
        <authorList>
            <person name="Duquesne K."/>
            <person name="Prima V."/>
            <person name="Ji B."/>
            <person name="Rouy Z."/>
            <person name="Medigue C."/>
            <person name="Talla E."/>
            <person name="Sturgis J.N."/>
        </authorList>
    </citation>
    <scope>NUCLEOTIDE SEQUENCE [LARGE SCALE GENOMIC DNA]</scope>
    <source>
        <strain evidence="8">DSM120</strain>
    </source>
</reference>
<dbReference type="InterPro" id="IPR000555">
    <property type="entry name" value="JAMM/MPN+_dom"/>
</dbReference>
<keyword evidence="2" id="KW-0479">Metal-binding</keyword>
<dbReference type="RefSeq" id="WP_002727163.1">
    <property type="nucleotide sequence ID" value="NZ_CAHP01000014.1"/>
</dbReference>
<proteinExistence type="predicted"/>
<evidence type="ECO:0000256" key="3">
    <source>
        <dbReference type="ARBA" id="ARBA00022801"/>
    </source>
</evidence>
<keyword evidence="4" id="KW-0862">Zinc</keyword>
<dbReference type="PANTHER" id="PTHR34858">
    <property type="entry name" value="CYSO-CYSTEINE PEPTIDASE"/>
    <property type="match status" value="1"/>
</dbReference>
<dbReference type="AlphaFoldDB" id="H8FQP4"/>
<dbReference type="InterPro" id="IPR051929">
    <property type="entry name" value="VirAsm_ModProt"/>
</dbReference>